<dbReference type="RefSeq" id="WP_330500538.1">
    <property type="nucleotide sequence ID" value="NZ_JAZDWZ010000002.1"/>
</dbReference>
<dbReference type="InterPro" id="IPR036691">
    <property type="entry name" value="Endo/exonu/phosph_ase_sf"/>
</dbReference>
<evidence type="ECO:0008006" key="4">
    <source>
        <dbReference type="Google" id="ProtNLM"/>
    </source>
</evidence>
<comment type="caution">
    <text evidence="2">The sequence shown here is derived from an EMBL/GenBank/DDBJ whole genome shotgun (WGS) entry which is preliminary data.</text>
</comment>
<evidence type="ECO:0000313" key="3">
    <source>
        <dbReference type="Proteomes" id="UP001344817"/>
    </source>
</evidence>
<proteinExistence type="predicted"/>
<keyword evidence="3" id="KW-1185">Reference proteome</keyword>
<feature type="transmembrane region" description="Helical" evidence="1">
    <location>
        <begin position="21"/>
        <end position="42"/>
    </location>
</feature>
<keyword evidence="1" id="KW-1133">Transmembrane helix</keyword>
<protein>
    <recommendedName>
        <fullName evidence="4">Membrane nuclease MnuA</fullName>
    </recommendedName>
</protein>
<evidence type="ECO:0000313" key="2">
    <source>
        <dbReference type="EMBL" id="MEE3928126.1"/>
    </source>
</evidence>
<dbReference type="Gene3D" id="3.60.10.10">
    <property type="entry name" value="Endonuclease/exonuclease/phosphatase"/>
    <property type="match status" value="1"/>
</dbReference>
<organism evidence="2 3">
    <name type="scientific">Mycoplasmopsis ciconiae</name>
    <dbReference type="NCBI Taxonomy" id="561067"/>
    <lineage>
        <taxon>Bacteria</taxon>
        <taxon>Bacillati</taxon>
        <taxon>Mycoplasmatota</taxon>
        <taxon>Mycoplasmoidales</taxon>
        <taxon>Metamycoplasmataceae</taxon>
        <taxon>Mycoplasmopsis</taxon>
    </lineage>
</organism>
<evidence type="ECO:0000256" key="1">
    <source>
        <dbReference type="SAM" id="Phobius"/>
    </source>
</evidence>
<accession>A0ABU7MM54</accession>
<name>A0ABU7MM54_9BACT</name>
<dbReference type="Proteomes" id="UP001344817">
    <property type="component" value="Unassembled WGS sequence"/>
</dbReference>
<keyword evidence="1" id="KW-0472">Membrane</keyword>
<gene>
    <name evidence="2" type="ORF">V2E24_00860</name>
</gene>
<keyword evidence="1" id="KW-0812">Transmembrane</keyword>
<reference evidence="2" key="1">
    <citation type="submission" date="2024-01" db="EMBL/GenBank/DDBJ databases">
        <title>Genome sequence of Mycoplasma ciconiae type strain DSM 25251.</title>
        <authorList>
            <person name="Spergser J."/>
        </authorList>
    </citation>
    <scope>NUCLEOTIDE SEQUENCE [LARGE SCALE GENOMIC DNA]</scope>
    <source>
        <strain evidence="2">DSM 25251</strain>
    </source>
</reference>
<dbReference type="SUPFAM" id="SSF56219">
    <property type="entry name" value="DNase I-like"/>
    <property type="match status" value="1"/>
</dbReference>
<sequence>MKKTNRTTTKNKKNKKIIKSIVSTGLSLIILSTAATGGIYAYKNGYFNKNNAADIVSTKITYKDNNYLNVVHWNILNYGGKTSNKEGLKTQAISKILASTNAEVIGLTEINYNDFNKVNRIVDVLNQMSKREYKFTVQSQKDAVSKLFPNSKEVVAIIYDSNVLDLVDNSTYQNQITLENNQKSELVRPFYTSTFKIKNTQIQFSTVFGHLDSPGFDVPKKDIPAKEAKSQWSEQGVQEVAEAKEISNALLYLKKKFPNNAAYLFGGDTNIMTKNHLKLANYIRSSSNDLIKDYFEYNQNNVKETSLSRTKNNYSNAYDKWFFINNNSDFQFLTYTKALKEVENALPFRYDLWNLFEDKEMDFSRDVAKKLYLQKEDAKENPSDVNLIRDGISDHTLINIYSNYKITKRSENK</sequence>
<dbReference type="NCBIfam" id="NF045851">
    <property type="entry name" value="mem_nucl_MnuA"/>
    <property type="match status" value="1"/>
</dbReference>
<dbReference type="EMBL" id="JAZDWZ010000002">
    <property type="protein sequence ID" value="MEE3928126.1"/>
    <property type="molecule type" value="Genomic_DNA"/>
</dbReference>